<accession>A0A067D6L7</accession>
<evidence type="ECO:0000313" key="3">
    <source>
        <dbReference type="Proteomes" id="UP000030745"/>
    </source>
</evidence>
<dbReference type="AlphaFoldDB" id="A0A067D6L7"/>
<feature type="coiled-coil region" evidence="1">
    <location>
        <begin position="36"/>
        <end position="63"/>
    </location>
</feature>
<dbReference type="RefSeq" id="XP_012194316.1">
    <property type="nucleotide sequence ID" value="XM_012338926.1"/>
</dbReference>
<evidence type="ECO:0000313" key="2">
    <source>
        <dbReference type="EMBL" id="KDO34642.1"/>
    </source>
</evidence>
<dbReference type="KEGG" id="spar:SPRG_00704"/>
<dbReference type="EMBL" id="KK583190">
    <property type="protein sequence ID" value="KDO34642.1"/>
    <property type="molecule type" value="Genomic_DNA"/>
</dbReference>
<sequence>MSADKLLADVLGADLPRFLKQVQALQDKHASTTAALHKQDARVRELENQVAGLQNDYLAISMDATSREHASQRHLLLSCVQATTFALAHGHQLNPTTQVPVLHVMDSFLQDMVDTYAYEEEVTSIDIS</sequence>
<evidence type="ECO:0000256" key="1">
    <source>
        <dbReference type="SAM" id="Coils"/>
    </source>
</evidence>
<gene>
    <name evidence="2" type="ORF">SPRG_00704</name>
</gene>
<dbReference type="VEuPathDB" id="FungiDB:SPRG_00704"/>
<keyword evidence="3" id="KW-1185">Reference proteome</keyword>
<proteinExistence type="predicted"/>
<keyword evidence="1" id="KW-0175">Coiled coil</keyword>
<name>A0A067D6L7_SAPPC</name>
<protein>
    <submittedName>
        <fullName evidence="2">Uncharacterized protein</fullName>
    </submittedName>
</protein>
<reference evidence="2 3" key="1">
    <citation type="journal article" date="2013" name="PLoS Genet.">
        <title>Distinctive expansion of potential virulence genes in the genome of the oomycete fish pathogen Saprolegnia parasitica.</title>
        <authorList>
            <person name="Jiang R.H."/>
            <person name="de Bruijn I."/>
            <person name="Haas B.J."/>
            <person name="Belmonte R."/>
            <person name="Lobach L."/>
            <person name="Christie J."/>
            <person name="van den Ackerveken G."/>
            <person name="Bottin A."/>
            <person name="Bulone V."/>
            <person name="Diaz-Moreno S.M."/>
            <person name="Dumas B."/>
            <person name="Fan L."/>
            <person name="Gaulin E."/>
            <person name="Govers F."/>
            <person name="Grenville-Briggs L.J."/>
            <person name="Horner N.R."/>
            <person name="Levin J.Z."/>
            <person name="Mammella M."/>
            <person name="Meijer H.J."/>
            <person name="Morris P."/>
            <person name="Nusbaum C."/>
            <person name="Oome S."/>
            <person name="Phillips A.J."/>
            <person name="van Rooyen D."/>
            <person name="Rzeszutek E."/>
            <person name="Saraiva M."/>
            <person name="Secombes C.J."/>
            <person name="Seidl M.F."/>
            <person name="Snel B."/>
            <person name="Stassen J.H."/>
            <person name="Sykes S."/>
            <person name="Tripathy S."/>
            <person name="van den Berg H."/>
            <person name="Vega-Arreguin J.C."/>
            <person name="Wawra S."/>
            <person name="Young S.K."/>
            <person name="Zeng Q."/>
            <person name="Dieguez-Uribeondo J."/>
            <person name="Russ C."/>
            <person name="Tyler B.M."/>
            <person name="van West P."/>
        </authorList>
    </citation>
    <scope>NUCLEOTIDE SEQUENCE [LARGE SCALE GENOMIC DNA]</scope>
    <source>
        <strain evidence="2 3">CBS 223.65</strain>
    </source>
</reference>
<dbReference type="Proteomes" id="UP000030745">
    <property type="component" value="Unassembled WGS sequence"/>
</dbReference>
<dbReference type="OrthoDB" id="73868at2759"/>
<organism evidence="2 3">
    <name type="scientific">Saprolegnia parasitica (strain CBS 223.65)</name>
    <dbReference type="NCBI Taxonomy" id="695850"/>
    <lineage>
        <taxon>Eukaryota</taxon>
        <taxon>Sar</taxon>
        <taxon>Stramenopiles</taxon>
        <taxon>Oomycota</taxon>
        <taxon>Saprolegniomycetes</taxon>
        <taxon>Saprolegniales</taxon>
        <taxon>Saprolegniaceae</taxon>
        <taxon>Saprolegnia</taxon>
    </lineage>
</organism>
<dbReference type="GeneID" id="24123337"/>